<dbReference type="Pfam" id="PF00028">
    <property type="entry name" value="Cadherin"/>
    <property type="match status" value="6"/>
</dbReference>
<dbReference type="SMART" id="SM00112">
    <property type="entry name" value="CA"/>
    <property type="match status" value="7"/>
</dbReference>
<keyword evidence="3 14" id="KW-0812">Transmembrane</keyword>
<feature type="domain" description="Cadherin" evidence="16">
    <location>
        <begin position="69"/>
        <end position="141"/>
    </location>
</feature>
<dbReference type="OrthoDB" id="6252479at2759"/>
<feature type="domain" description="Cadherin" evidence="16">
    <location>
        <begin position="581"/>
        <end position="686"/>
    </location>
</feature>
<dbReference type="PANTHER" id="PTHR24026:SF126">
    <property type="entry name" value="PROTOCADHERIN FAT 4"/>
    <property type="match status" value="1"/>
</dbReference>
<dbReference type="CDD" id="cd11304">
    <property type="entry name" value="Cadherin_repeat"/>
    <property type="match status" value="7"/>
</dbReference>
<feature type="domain" description="Cadherin" evidence="16">
    <location>
        <begin position="372"/>
        <end position="472"/>
    </location>
</feature>
<dbReference type="FunFam" id="2.60.40.60:FF:000007">
    <property type="entry name" value="Protocadherin alpha 2"/>
    <property type="match status" value="1"/>
</dbReference>
<dbReference type="InterPro" id="IPR013164">
    <property type="entry name" value="Cadherin_N"/>
</dbReference>
<feature type="signal peptide" evidence="15">
    <location>
        <begin position="1"/>
        <end position="26"/>
    </location>
</feature>
<dbReference type="PANTHER" id="PTHR24026">
    <property type="entry name" value="FAT ATYPICAL CADHERIN-RELATED"/>
    <property type="match status" value="1"/>
</dbReference>
<dbReference type="GO" id="GO:0005509">
    <property type="term" value="F:calcium ion binding"/>
    <property type="evidence" value="ECO:0007669"/>
    <property type="project" value="UniProtKB-UniRule"/>
</dbReference>
<comment type="caution">
    <text evidence="17">The sequence shown here is derived from an EMBL/GenBank/DDBJ whole genome shotgun (WGS) entry which is preliminary data.</text>
</comment>
<feature type="region of interest" description="Disordered" evidence="13">
    <location>
        <begin position="869"/>
        <end position="921"/>
    </location>
</feature>
<reference evidence="17" key="1">
    <citation type="submission" date="2021-04" db="EMBL/GenBank/DDBJ databases">
        <authorList>
            <consortium name="Molecular Ecology Group"/>
        </authorList>
    </citation>
    <scope>NUCLEOTIDE SEQUENCE</scope>
</reference>
<dbReference type="InterPro" id="IPR020894">
    <property type="entry name" value="Cadherin_CS"/>
</dbReference>
<dbReference type="PRINTS" id="PR00205">
    <property type="entry name" value="CADHERIN"/>
</dbReference>
<dbReference type="FunFam" id="2.60.40.60:FF:000002">
    <property type="entry name" value="Protocadherin alpha 2"/>
    <property type="match status" value="1"/>
</dbReference>
<evidence type="ECO:0000256" key="6">
    <source>
        <dbReference type="ARBA" id="ARBA00022737"/>
    </source>
</evidence>
<name>A0A8S3YZB4_9EUPU</name>
<evidence type="ECO:0000256" key="5">
    <source>
        <dbReference type="ARBA" id="ARBA00022729"/>
    </source>
</evidence>
<evidence type="ECO:0000256" key="4">
    <source>
        <dbReference type="ARBA" id="ARBA00022723"/>
    </source>
</evidence>
<evidence type="ECO:0000256" key="3">
    <source>
        <dbReference type="ARBA" id="ARBA00022692"/>
    </source>
</evidence>
<feature type="non-terminal residue" evidence="17">
    <location>
        <position position="1"/>
    </location>
</feature>
<dbReference type="GO" id="GO:0005886">
    <property type="term" value="C:plasma membrane"/>
    <property type="evidence" value="ECO:0007669"/>
    <property type="project" value="UniProtKB-SubCell"/>
</dbReference>
<evidence type="ECO:0000313" key="17">
    <source>
        <dbReference type="EMBL" id="CAG5120570.1"/>
    </source>
</evidence>
<evidence type="ECO:0000256" key="8">
    <source>
        <dbReference type="ARBA" id="ARBA00022889"/>
    </source>
</evidence>
<feature type="domain" description="Cadherin" evidence="16">
    <location>
        <begin position="253"/>
        <end position="361"/>
    </location>
</feature>
<evidence type="ECO:0000256" key="1">
    <source>
        <dbReference type="ARBA" id="ARBA00004251"/>
    </source>
</evidence>
<dbReference type="Pfam" id="PF08266">
    <property type="entry name" value="Cadherin_2"/>
    <property type="match status" value="1"/>
</dbReference>
<keyword evidence="10 14" id="KW-0472">Membrane</keyword>
<protein>
    <recommendedName>
        <fullName evidence="16">Cadherin domain-containing protein</fullName>
    </recommendedName>
</protein>
<evidence type="ECO:0000256" key="15">
    <source>
        <dbReference type="SAM" id="SignalP"/>
    </source>
</evidence>
<sequence length="921" mass="100427">MACSQTTQDTVFIAAIVLSMMSLSQCVELTYVINEEMPARTRLGNVLDDANIRKIVRQAEISDLRCTLLTEGNPQSSFLWINSTSGELRTSIRIDREEICPRLTVCELRVKTVVQALLSAFFQIVYIKLTVNDINDNAPNFDHSTFTVKITESEPLGAFFRIPTASDLDTGKGNTPLKYTLLDRTTPFSLVVDEVGSKPNGIRIRLDSILDRETVHSYQLHVLAVDGGDPPLTGTLTVNIVVLDINDNAPIFQGEPYNVSVSDNVTVDSSVLVVKAGDPDDGDNGLVTFVLATAQKDVKVMEMFYINRSTGEVKVKAPLDTYAGHSYRLTIQAVDRGSPSKTTMTQVVISVLDTHNSRPAILLNILGTAGVAQVSELAEIGRAVAHLAVSDPDSVQSSNGQTSCYLNSTDQFQLQAMDDQQFKVILTKRLDREQQSHHSVTIICEDSGSPPLNVSSSFAVEVGDENDHAPVFSSAFYAVEVIEGKVNNNTILTVKATDADIGPNAHITYRLAENTDPDFGIYADGSIVVTSPAGLDREHRIRGGVRNVVVLAVDGGSPPMTGTVQVVITIKDINDNPPRFSGPAFFFTVREDSPADHTVGSITATDADLESSGHVLFKIYHRNTNAIPFRLSTEGEIKTISGLDRENKSSYEFLVIAYDMGKPVALSSTVVVRIKILDVNDNSPTFLFPSQNNSTVHVPWTLSQRLIFATLLATDLDEGENGELMYSLENINSSQKFEVEPSSGHVFLAQPLTERDIGVNIITAVAQNPSSDVQLSKSTLYVIVYEGNSTVSHKPSAFGVRNTVVVIVLLVVTVVVAVGILLTILLLRLVDKDKQKRFYSAKEEGDKTESKLKHVNLYFAGNGDTFTSADDATTGSNDGGRKRKEVSFSLEEDSNSSSSYRMTSSKLSDIRDFSSDRVQQT</sequence>
<keyword evidence="11" id="KW-0325">Glycoprotein</keyword>
<feature type="chain" id="PRO_5035838567" description="Cadherin domain-containing protein" evidence="15">
    <location>
        <begin position="27"/>
        <end position="921"/>
    </location>
</feature>
<evidence type="ECO:0000256" key="14">
    <source>
        <dbReference type="SAM" id="Phobius"/>
    </source>
</evidence>
<dbReference type="FunFam" id="2.60.40.60:FF:000092">
    <property type="entry name" value="Protocadherin 8"/>
    <property type="match status" value="2"/>
</dbReference>
<dbReference type="EMBL" id="CAJHNH020000924">
    <property type="protein sequence ID" value="CAG5120570.1"/>
    <property type="molecule type" value="Genomic_DNA"/>
</dbReference>
<evidence type="ECO:0000256" key="13">
    <source>
        <dbReference type="SAM" id="MobiDB-lite"/>
    </source>
</evidence>
<dbReference type="InterPro" id="IPR015919">
    <property type="entry name" value="Cadherin-like_sf"/>
</dbReference>
<evidence type="ECO:0000259" key="16">
    <source>
        <dbReference type="PROSITE" id="PS50268"/>
    </source>
</evidence>
<dbReference type="Proteomes" id="UP000678393">
    <property type="component" value="Unassembled WGS sequence"/>
</dbReference>
<dbReference type="AlphaFoldDB" id="A0A8S3YZB4"/>
<keyword evidence="4" id="KW-0479">Metal-binding</keyword>
<comment type="subcellular location">
    <subcellularLocation>
        <location evidence="1">Cell membrane</location>
        <topology evidence="1">Single-pass type I membrane protein</topology>
    </subcellularLocation>
</comment>
<dbReference type="FunFam" id="2.60.40.60:FF:000123">
    <property type="entry name" value="Protocadherin beta 4"/>
    <property type="match status" value="1"/>
</dbReference>
<proteinExistence type="predicted"/>
<keyword evidence="2" id="KW-1003">Cell membrane</keyword>
<keyword evidence="9 14" id="KW-1133">Transmembrane helix</keyword>
<evidence type="ECO:0000256" key="9">
    <source>
        <dbReference type="ARBA" id="ARBA00022989"/>
    </source>
</evidence>
<dbReference type="SUPFAM" id="SSF49313">
    <property type="entry name" value="Cadherin-like"/>
    <property type="match status" value="6"/>
</dbReference>
<dbReference type="InterPro" id="IPR002126">
    <property type="entry name" value="Cadherin-like_dom"/>
</dbReference>
<evidence type="ECO:0000256" key="12">
    <source>
        <dbReference type="PROSITE-ProRule" id="PRU00043"/>
    </source>
</evidence>
<feature type="domain" description="Cadherin" evidence="16">
    <location>
        <begin position="473"/>
        <end position="580"/>
    </location>
</feature>
<keyword evidence="8" id="KW-0130">Cell adhesion</keyword>
<feature type="domain" description="Cadherin" evidence="16">
    <location>
        <begin position="707"/>
        <end position="797"/>
    </location>
</feature>
<dbReference type="PROSITE" id="PS00232">
    <property type="entry name" value="CADHERIN_1"/>
    <property type="match status" value="3"/>
</dbReference>
<keyword evidence="5 15" id="KW-0732">Signal</keyword>
<evidence type="ECO:0000256" key="11">
    <source>
        <dbReference type="ARBA" id="ARBA00023180"/>
    </source>
</evidence>
<evidence type="ECO:0000256" key="7">
    <source>
        <dbReference type="ARBA" id="ARBA00022837"/>
    </source>
</evidence>
<feature type="domain" description="Cadherin" evidence="16">
    <location>
        <begin position="142"/>
        <end position="252"/>
    </location>
</feature>
<keyword evidence="18" id="KW-1185">Reference proteome</keyword>
<gene>
    <name evidence="17" type="ORF">CUNI_LOCUS6128</name>
</gene>
<organism evidence="17 18">
    <name type="scientific">Candidula unifasciata</name>
    <dbReference type="NCBI Taxonomy" id="100452"/>
    <lineage>
        <taxon>Eukaryota</taxon>
        <taxon>Metazoa</taxon>
        <taxon>Spiralia</taxon>
        <taxon>Lophotrochozoa</taxon>
        <taxon>Mollusca</taxon>
        <taxon>Gastropoda</taxon>
        <taxon>Heterobranchia</taxon>
        <taxon>Euthyneura</taxon>
        <taxon>Panpulmonata</taxon>
        <taxon>Eupulmonata</taxon>
        <taxon>Stylommatophora</taxon>
        <taxon>Helicina</taxon>
        <taxon>Helicoidea</taxon>
        <taxon>Geomitridae</taxon>
        <taxon>Candidula</taxon>
    </lineage>
</organism>
<keyword evidence="7 12" id="KW-0106">Calcium</keyword>
<dbReference type="PROSITE" id="PS50268">
    <property type="entry name" value="CADHERIN_2"/>
    <property type="match status" value="7"/>
</dbReference>
<keyword evidence="6" id="KW-0677">Repeat</keyword>
<dbReference type="GO" id="GO:0007156">
    <property type="term" value="P:homophilic cell adhesion via plasma membrane adhesion molecules"/>
    <property type="evidence" value="ECO:0007669"/>
    <property type="project" value="InterPro"/>
</dbReference>
<feature type="transmembrane region" description="Helical" evidence="14">
    <location>
        <begin position="804"/>
        <end position="827"/>
    </location>
</feature>
<accession>A0A8S3YZB4</accession>
<dbReference type="Gene3D" id="2.60.40.60">
    <property type="entry name" value="Cadherins"/>
    <property type="match status" value="7"/>
</dbReference>
<evidence type="ECO:0000313" key="18">
    <source>
        <dbReference type="Proteomes" id="UP000678393"/>
    </source>
</evidence>
<feature type="compositionally biased region" description="Low complexity" evidence="13">
    <location>
        <begin position="895"/>
        <end position="907"/>
    </location>
</feature>
<evidence type="ECO:0000256" key="2">
    <source>
        <dbReference type="ARBA" id="ARBA00022475"/>
    </source>
</evidence>
<evidence type="ECO:0000256" key="10">
    <source>
        <dbReference type="ARBA" id="ARBA00023136"/>
    </source>
</evidence>